<accession>A0ABD1SFN9</accession>
<feature type="region of interest" description="Disordered" evidence="12">
    <location>
        <begin position="98"/>
        <end position="144"/>
    </location>
</feature>
<dbReference type="InterPro" id="IPR013083">
    <property type="entry name" value="Znf_RING/FYVE/PHD"/>
</dbReference>
<dbReference type="GO" id="GO:0061630">
    <property type="term" value="F:ubiquitin protein ligase activity"/>
    <property type="evidence" value="ECO:0007669"/>
    <property type="project" value="UniProtKB-EC"/>
</dbReference>
<evidence type="ECO:0000256" key="9">
    <source>
        <dbReference type="ARBA" id="ARBA00022833"/>
    </source>
</evidence>
<dbReference type="GO" id="GO:0008270">
    <property type="term" value="F:zinc ion binding"/>
    <property type="evidence" value="ECO:0007669"/>
    <property type="project" value="UniProtKB-KW"/>
</dbReference>
<evidence type="ECO:0000256" key="8">
    <source>
        <dbReference type="ARBA" id="ARBA00022786"/>
    </source>
</evidence>
<evidence type="ECO:0000256" key="1">
    <source>
        <dbReference type="ARBA" id="ARBA00000900"/>
    </source>
</evidence>
<dbReference type="InterPro" id="IPR044286">
    <property type="entry name" value="SINL_plant"/>
</dbReference>
<comment type="function">
    <text evidence="10">E3 ubiquitin-protein ligase that mediates ubiquitination and subsequent proteasomal degradation of target proteins. E3 ubiquitin ligases accept ubiquitin from an E2 ubiquitin-conjugating enzyme in the form of a thioester and then directly transfers the ubiquitin to targeted substrates. It probably triggers the ubiquitin-mediated degradation of different substrates.</text>
</comment>
<dbReference type="Proteomes" id="UP001604336">
    <property type="component" value="Unassembled WGS sequence"/>
</dbReference>
<evidence type="ECO:0000256" key="6">
    <source>
        <dbReference type="ARBA" id="ARBA00022723"/>
    </source>
</evidence>
<proteinExistence type="inferred from homology"/>
<evidence type="ECO:0000259" key="13">
    <source>
        <dbReference type="PROSITE" id="PS51081"/>
    </source>
</evidence>
<evidence type="ECO:0000256" key="4">
    <source>
        <dbReference type="ARBA" id="ARBA00012483"/>
    </source>
</evidence>
<sequence length="424" mass="47771">MESQSADNLVVPQVSVHSLPTTGQEFESHEAAYSFYNKYVREAGFSTRIENSKKNKDTDETYGKDTDLGMNRGVRVCVREIKLELQLRKGREISRFSVGGSEGEEDRDSNKNKRPVSENCQTSTNGEYQDKDEQGSSEDEQVYRRSRLSELFTKKPRFPTPTAAACATTSAAPQQKTKQGFSELILEEGESMEETEEETMESSDEEEETDEQLSVILSDPDVLDCPICLEPLTLPVFQCENGHIACAPCCTKMLNRCGSCSLPIGYNRCRAIEKVVESVKISCRNADYGCKETICYSKKLDHEKACIYVPCSCPHLACDYVDSSEVMYSHFELNHWNSSMRFYFNLIVPISLDKNQKQLFLQERTGDGESSIKLETVADNMPKWIAHPPVKKYLLVPNDFIDSSGKLELEVCIWISDESPVGSS</sequence>
<feature type="compositionally biased region" description="Low complexity" evidence="12">
    <location>
        <begin position="160"/>
        <end position="173"/>
    </location>
</feature>
<keyword evidence="9" id="KW-0862">Zinc</keyword>
<keyword evidence="5 14" id="KW-0808">Transferase</keyword>
<dbReference type="EMBL" id="JBFOLK010000007">
    <property type="protein sequence ID" value="KAL2499481.1"/>
    <property type="molecule type" value="Genomic_DNA"/>
</dbReference>
<evidence type="ECO:0000256" key="12">
    <source>
        <dbReference type="SAM" id="MobiDB-lite"/>
    </source>
</evidence>
<comment type="caution">
    <text evidence="14">The sequence shown here is derived from an EMBL/GenBank/DDBJ whole genome shotgun (WGS) entry which is preliminary data.</text>
</comment>
<evidence type="ECO:0000256" key="10">
    <source>
        <dbReference type="ARBA" id="ARBA00024004"/>
    </source>
</evidence>
<feature type="region of interest" description="Disordered" evidence="12">
    <location>
        <begin position="188"/>
        <end position="213"/>
    </location>
</feature>
<keyword evidence="8" id="KW-0833">Ubl conjugation pathway</keyword>
<feature type="compositionally biased region" description="Polar residues" evidence="12">
    <location>
        <begin position="118"/>
        <end position="127"/>
    </location>
</feature>
<evidence type="ECO:0000256" key="3">
    <source>
        <dbReference type="ARBA" id="ARBA00009119"/>
    </source>
</evidence>
<evidence type="ECO:0000313" key="14">
    <source>
        <dbReference type="EMBL" id="KAL2499481.1"/>
    </source>
</evidence>
<feature type="region of interest" description="Disordered" evidence="12">
    <location>
        <begin position="159"/>
        <end position="178"/>
    </location>
</feature>
<keyword evidence="7 11" id="KW-0863">Zinc-finger</keyword>
<dbReference type="EC" id="2.3.2.27" evidence="4"/>
<organism evidence="14 15">
    <name type="scientific">Abeliophyllum distichum</name>
    <dbReference type="NCBI Taxonomy" id="126358"/>
    <lineage>
        <taxon>Eukaryota</taxon>
        <taxon>Viridiplantae</taxon>
        <taxon>Streptophyta</taxon>
        <taxon>Embryophyta</taxon>
        <taxon>Tracheophyta</taxon>
        <taxon>Spermatophyta</taxon>
        <taxon>Magnoliopsida</taxon>
        <taxon>eudicotyledons</taxon>
        <taxon>Gunneridae</taxon>
        <taxon>Pentapetalae</taxon>
        <taxon>asterids</taxon>
        <taxon>lamiids</taxon>
        <taxon>Lamiales</taxon>
        <taxon>Oleaceae</taxon>
        <taxon>Forsythieae</taxon>
        <taxon>Abeliophyllum</taxon>
    </lineage>
</organism>
<dbReference type="SUPFAM" id="SSF57850">
    <property type="entry name" value="RING/U-box"/>
    <property type="match status" value="1"/>
</dbReference>
<dbReference type="Gene3D" id="3.30.40.10">
    <property type="entry name" value="Zinc/RING finger domain, C3HC4 (zinc finger)"/>
    <property type="match status" value="2"/>
</dbReference>
<evidence type="ECO:0000256" key="5">
    <source>
        <dbReference type="ARBA" id="ARBA00022679"/>
    </source>
</evidence>
<evidence type="ECO:0000256" key="11">
    <source>
        <dbReference type="PROSITE-ProRule" id="PRU00455"/>
    </source>
</evidence>
<dbReference type="Pfam" id="PF21361">
    <property type="entry name" value="Sina_ZnF"/>
    <property type="match status" value="1"/>
</dbReference>
<comment type="pathway">
    <text evidence="2">Protein modification; protein ubiquitination.</text>
</comment>
<dbReference type="CDD" id="cd16571">
    <property type="entry name" value="RING-HC_SIAHs"/>
    <property type="match status" value="1"/>
</dbReference>
<dbReference type="SUPFAM" id="SSF49599">
    <property type="entry name" value="TRAF domain-like"/>
    <property type="match status" value="1"/>
</dbReference>
<evidence type="ECO:0000256" key="2">
    <source>
        <dbReference type="ARBA" id="ARBA00004906"/>
    </source>
</evidence>
<dbReference type="InterPro" id="IPR013010">
    <property type="entry name" value="Znf_SIAH"/>
</dbReference>
<comment type="catalytic activity">
    <reaction evidence="1">
        <text>S-ubiquitinyl-[E2 ubiquitin-conjugating enzyme]-L-cysteine + [acceptor protein]-L-lysine = [E2 ubiquitin-conjugating enzyme]-L-cysteine + N(6)-ubiquitinyl-[acceptor protein]-L-lysine.</text>
        <dbReference type="EC" id="2.3.2.27"/>
    </reaction>
</comment>
<dbReference type="PANTHER" id="PTHR46632">
    <property type="entry name" value="E3 UBIQUITIN-PROTEIN LIGASE SINA-LIKE 4"/>
    <property type="match status" value="1"/>
</dbReference>
<evidence type="ECO:0000256" key="7">
    <source>
        <dbReference type="ARBA" id="ARBA00022771"/>
    </source>
</evidence>
<dbReference type="PANTHER" id="PTHR46632:SF16">
    <property type="entry name" value="E3 UBIQUITIN-PROTEIN LIGASE SINA-LIKE 10"/>
    <property type="match status" value="1"/>
</dbReference>
<gene>
    <name evidence="14" type="ORF">Adt_25031</name>
</gene>
<feature type="domain" description="SIAH-type" evidence="13">
    <location>
        <begin position="278"/>
        <end position="336"/>
    </location>
</feature>
<protein>
    <recommendedName>
        <fullName evidence="4">RING-type E3 ubiquitin transferase</fullName>
        <ecNumber evidence="4">2.3.2.27</ecNumber>
    </recommendedName>
</protein>
<feature type="compositionally biased region" description="Acidic residues" evidence="12">
    <location>
        <begin position="188"/>
        <end position="211"/>
    </location>
</feature>
<keyword evidence="15" id="KW-1185">Reference proteome</keyword>
<dbReference type="Pfam" id="PF21362">
    <property type="entry name" value="Sina_RING"/>
    <property type="match status" value="1"/>
</dbReference>
<dbReference type="PROSITE" id="PS51081">
    <property type="entry name" value="ZF_SIAH"/>
    <property type="match status" value="1"/>
</dbReference>
<dbReference type="AlphaFoldDB" id="A0ABD1SFN9"/>
<dbReference type="InterPro" id="IPR049548">
    <property type="entry name" value="Sina-like_RING"/>
</dbReference>
<evidence type="ECO:0000313" key="15">
    <source>
        <dbReference type="Proteomes" id="UP001604336"/>
    </source>
</evidence>
<comment type="similarity">
    <text evidence="3">Belongs to the SINA (Seven in absentia) family.</text>
</comment>
<reference evidence="15" key="1">
    <citation type="submission" date="2024-07" db="EMBL/GenBank/DDBJ databases">
        <title>Two chromosome-level genome assemblies of Korean endemic species Abeliophyllum distichum and Forsythia ovata (Oleaceae).</title>
        <authorList>
            <person name="Jang H."/>
        </authorList>
    </citation>
    <scope>NUCLEOTIDE SEQUENCE [LARGE SCALE GENOMIC DNA]</scope>
</reference>
<keyword evidence="6" id="KW-0479">Metal-binding</keyword>
<name>A0ABD1SFN9_9LAMI</name>